<evidence type="ECO:0000313" key="1">
    <source>
        <dbReference type="EMBL" id="ACK95048.1"/>
    </source>
</evidence>
<accession>B7II93</accession>
<sequence length="37" mass="4078">MRINKKEQLAKANCSIQGISPRGSGENIMLLALLTDY</sequence>
<organism evidence="1 2">
    <name type="scientific">Bacillus cereus (strain G9842)</name>
    <dbReference type="NCBI Taxonomy" id="405531"/>
    <lineage>
        <taxon>Bacteria</taxon>
        <taxon>Bacillati</taxon>
        <taxon>Bacillota</taxon>
        <taxon>Bacilli</taxon>
        <taxon>Bacillales</taxon>
        <taxon>Bacillaceae</taxon>
        <taxon>Bacillus</taxon>
        <taxon>Bacillus cereus group</taxon>
    </lineage>
</organism>
<dbReference type="HOGENOM" id="CLU_3339603_0_0_9"/>
<dbReference type="Proteomes" id="UP000006744">
    <property type="component" value="Chromosome"/>
</dbReference>
<evidence type="ECO:0000313" key="2">
    <source>
        <dbReference type="Proteomes" id="UP000006744"/>
    </source>
</evidence>
<dbReference type="EMBL" id="CP001186">
    <property type="protein sequence ID" value="ACK95048.1"/>
    <property type="molecule type" value="Genomic_DNA"/>
</dbReference>
<proteinExistence type="predicted"/>
<gene>
    <name evidence="1" type="ordered locus">BCG9842_B4448</name>
</gene>
<dbReference type="KEGG" id="bcg:BCG9842_B4448"/>
<protein>
    <submittedName>
        <fullName evidence="1">Uncharacterized protein</fullName>
    </submittedName>
</protein>
<name>B7II93_BACC2</name>
<dbReference type="AlphaFoldDB" id="B7II93"/>
<reference evidence="1 2" key="1">
    <citation type="submission" date="2008-10" db="EMBL/GenBank/DDBJ databases">
        <title>Genome sequence of Bacillus cereus G9842.</title>
        <authorList>
            <person name="Dodson R.J."/>
            <person name="Durkin A.S."/>
            <person name="Rosovitz M.J."/>
            <person name="Rasko D.A."/>
            <person name="Hoffmaster A."/>
            <person name="Ravel J."/>
            <person name="Sutton G."/>
        </authorList>
    </citation>
    <scope>NUCLEOTIDE SEQUENCE [LARGE SCALE GENOMIC DNA]</scope>
    <source>
        <strain evidence="1 2">G9842</strain>
    </source>
</reference>